<evidence type="ECO:0000313" key="2">
    <source>
        <dbReference type="EMBL" id="TFI56729.1"/>
    </source>
</evidence>
<evidence type="ECO:0000256" key="1">
    <source>
        <dbReference type="SAM" id="SignalP"/>
    </source>
</evidence>
<protein>
    <submittedName>
        <fullName evidence="2">DUF4893 domain-containing protein</fullName>
    </submittedName>
</protein>
<dbReference type="RefSeq" id="WP_135089977.1">
    <property type="nucleotide sequence ID" value="NZ_SPDV01000057.1"/>
</dbReference>
<gene>
    <name evidence="2" type="ORF">E2493_18805</name>
</gene>
<dbReference type="AlphaFoldDB" id="A0A4Y8ZPG4"/>
<dbReference type="EMBL" id="SPDV01000057">
    <property type="protein sequence ID" value="TFI56729.1"/>
    <property type="molecule type" value="Genomic_DNA"/>
</dbReference>
<reference evidence="2 3" key="1">
    <citation type="submission" date="2019-03" db="EMBL/GenBank/DDBJ databases">
        <title>Genome sequence of Sphingomonas sp. 17J27-24.</title>
        <authorList>
            <person name="Kim M."/>
            <person name="Maeng S."/>
            <person name="Sathiyaraj S."/>
        </authorList>
    </citation>
    <scope>NUCLEOTIDE SEQUENCE [LARGE SCALE GENOMIC DNA]</scope>
    <source>
        <strain evidence="2 3">17J27-24</strain>
    </source>
</reference>
<comment type="caution">
    <text evidence="2">The sequence shown here is derived from an EMBL/GenBank/DDBJ whole genome shotgun (WGS) entry which is preliminary data.</text>
</comment>
<organism evidence="2 3">
    <name type="scientific">Sphingomonas parva</name>
    <dbReference type="NCBI Taxonomy" id="2555898"/>
    <lineage>
        <taxon>Bacteria</taxon>
        <taxon>Pseudomonadati</taxon>
        <taxon>Pseudomonadota</taxon>
        <taxon>Alphaproteobacteria</taxon>
        <taxon>Sphingomonadales</taxon>
        <taxon>Sphingomonadaceae</taxon>
        <taxon>Sphingomonas</taxon>
    </lineage>
</organism>
<feature type="signal peptide" evidence="1">
    <location>
        <begin position="1"/>
        <end position="20"/>
    </location>
</feature>
<dbReference type="Proteomes" id="UP000298213">
    <property type="component" value="Unassembled WGS sequence"/>
</dbReference>
<proteinExistence type="predicted"/>
<dbReference type="Pfam" id="PF16233">
    <property type="entry name" value="DUF4893"/>
    <property type="match status" value="1"/>
</dbReference>
<dbReference type="OrthoDB" id="9153930at2"/>
<evidence type="ECO:0000313" key="3">
    <source>
        <dbReference type="Proteomes" id="UP000298213"/>
    </source>
</evidence>
<keyword evidence="3" id="KW-1185">Reference proteome</keyword>
<sequence>MTWFRARAAALLLLPLAACASEGTPPVQAVPQAEAGWRDVATTADRHRIREWRTAWLRALERARAAGHGAEIDREGALLVPDAALLGVSPPAGDYRCRVTKLGAKTEGLLDYVAYPAFRCRIGAGESTREFAKLTGSQRPVGRLFRDTDRRMIFLGTLQLGDEQGALRYGHDEDRAMAGLLERVGERRWRLVFPYPHYESLVDVIELIPEQ</sequence>
<dbReference type="InterPro" id="IPR032609">
    <property type="entry name" value="DUF4893"/>
</dbReference>
<feature type="chain" id="PRO_5021376186" evidence="1">
    <location>
        <begin position="21"/>
        <end position="211"/>
    </location>
</feature>
<name>A0A4Y8ZPG4_9SPHN</name>
<accession>A0A4Y8ZPG4</accession>
<keyword evidence="1" id="KW-0732">Signal</keyword>